<protein>
    <recommendedName>
        <fullName evidence="3">DoxX family protein</fullName>
    </recommendedName>
</protein>
<evidence type="ECO:0008006" key="3">
    <source>
        <dbReference type="Google" id="ProtNLM"/>
    </source>
</evidence>
<accession>A0A2T4UHZ1</accession>
<keyword evidence="2" id="KW-1185">Reference proteome</keyword>
<sequence>MSPERSRPWPVAAFFVLTGVLHLTVARRFFESIVPPWVPGGPKRVNEAAGVAEIAGGVLAVVPGAERHARTYLTALLLAVYPANIHMAVRPQDIPGARGVPRALLWARLPLQVLPIVWVHRTVRGRHES</sequence>
<dbReference type="RefSeq" id="WP_107567298.1">
    <property type="nucleotide sequence ID" value="NZ_PYYB01000001.1"/>
</dbReference>
<evidence type="ECO:0000313" key="2">
    <source>
        <dbReference type="Proteomes" id="UP000240739"/>
    </source>
</evidence>
<organism evidence="1 2">
    <name type="scientific">Paraconexibacter algicola</name>
    <dbReference type="NCBI Taxonomy" id="2133960"/>
    <lineage>
        <taxon>Bacteria</taxon>
        <taxon>Bacillati</taxon>
        <taxon>Actinomycetota</taxon>
        <taxon>Thermoleophilia</taxon>
        <taxon>Solirubrobacterales</taxon>
        <taxon>Paraconexibacteraceae</taxon>
        <taxon>Paraconexibacter</taxon>
    </lineage>
</organism>
<dbReference type="Proteomes" id="UP000240739">
    <property type="component" value="Unassembled WGS sequence"/>
</dbReference>
<reference evidence="1 2" key="1">
    <citation type="submission" date="2018-03" db="EMBL/GenBank/DDBJ databases">
        <title>Aquarubrobacter algicola gen. nov., sp. nov., a novel actinobacterium isolated from shallow eutrophic lake during the end of cyanobacterial harmful algal blooms.</title>
        <authorList>
            <person name="Chun S.J."/>
        </authorList>
    </citation>
    <scope>NUCLEOTIDE SEQUENCE [LARGE SCALE GENOMIC DNA]</scope>
    <source>
        <strain evidence="1 2">Seoho-28</strain>
    </source>
</reference>
<dbReference type="OrthoDB" id="3267646at2"/>
<dbReference type="PANTHER" id="PTHR36974:SF1">
    <property type="entry name" value="DOXX FAMILY MEMBRANE PROTEIN"/>
    <property type="match status" value="1"/>
</dbReference>
<dbReference type="PANTHER" id="PTHR36974">
    <property type="entry name" value="MEMBRANE PROTEIN-RELATED"/>
    <property type="match status" value="1"/>
</dbReference>
<gene>
    <name evidence="1" type="ORF">C7Y72_03935</name>
</gene>
<proteinExistence type="predicted"/>
<comment type="caution">
    <text evidence="1">The sequence shown here is derived from an EMBL/GenBank/DDBJ whole genome shotgun (WGS) entry which is preliminary data.</text>
</comment>
<evidence type="ECO:0000313" key="1">
    <source>
        <dbReference type="EMBL" id="PTL58861.1"/>
    </source>
</evidence>
<name>A0A2T4UHZ1_9ACTN</name>
<dbReference type="AlphaFoldDB" id="A0A2T4UHZ1"/>
<dbReference type="EMBL" id="PYYB01000001">
    <property type="protein sequence ID" value="PTL58861.1"/>
    <property type="molecule type" value="Genomic_DNA"/>
</dbReference>